<dbReference type="InterPro" id="IPR036249">
    <property type="entry name" value="Thioredoxin-like_sf"/>
</dbReference>
<dbReference type="GO" id="GO:0016491">
    <property type="term" value="F:oxidoreductase activity"/>
    <property type="evidence" value="ECO:0007669"/>
    <property type="project" value="InterPro"/>
</dbReference>
<dbReference type="PROSITE" id="PS51379">
    <property type="entry name" value="4FE4S_FER_2"/>
    <property type="match status" value="2"/>
</dbReference>
<dbReference type="Pfam" id="PF13510">
    <property type="entry name" value="Fer2_4"/>
    <property type="match status" value="1"/>
</dbReference>
<dbReference type="PANTHER" id="PTHR43578:SF3">
    <property type="entry name" value="NADH-QUINONE OXIDOREDUCTASE SUBUNIT F"/>
    <property type="match status" value="1"/>
</dbReference>
<feature type="domain" description="4Fe-4S His(Cys)3-ligated-type" evidence="7">
    <location>
        <begin position="867"/>
        <end position="906"/>
    </location>
</feature>
<keyword evidence="5" id="KW-0411">Iron-sulfur</keyword>
<dbReference type="Pfam" id="PF10588">
    <property type="entry name" value="NADH-G_4Fe-4S_3"/>
    <property type="match status" value="1"/>
</dbReference>
<gene>
    <name evidence="8" type="ORF">J3R75_003265</name>
</gene>
<dbReference type="AlphaFoldDB" id="A0AAE3VIZ2"/>
<dbReference type="InterPro" id="IPR037225">
    <property type="entry name" value="Nuo51_FMN-bd_sf"/>
</dbReference>
<dbReference type="PROSITE" id="PS00198">
    <property type="entry name" value="4FE4S_FER_1"/>
    <property type="match status" value="1"/>
</dbReference>
<dbReference type="InterPro" id="IPR019574">
    <property type="entry name" value="NADH_UbQ_OxRdtase_Gsu_4Fe4S-bd"/>
</dbReference>
<keyword evidence="9" id="KW-1185">Reference proteome</keyword>
<dbReference type="Gene3D" id="3.40.30.10">
    <property type="entry name" value="Glutaredoxin"/>
    <property type="match status" value="2"/>
</dbReference>
<dbReference type="Gene3D" id="3.10.20.740">
    <property type="match status" value="1"/>
</dbReference>
<evidence type="ECO:0000259" key="6">
    <source>
        <dbReference type="PROSITE" id="PS51379"/>
    </source>
</evidence>
<evidence type="ECO:0000256" key="3">
    <source>
        <dbReference type="ARBA" id="ARBA00022723"/>
    </source>
</evidence>
<comment type="similarity">
    <text evidence="1">Belongs to the complex I 51 kDa subunit family.</text>
</comment>
<name>A0AAE3VIZ2_9BACT</name>
<comment type="caution">
    <text evidence="8">The sequence shown here is derived from an EMBL/GenBank/DDBJ whole genome shotgun (WGS) entry which is preliminary data.</text>
</comment>
<dbReference type="SUPFAM" id="SSF140490">
    <property type="entry name" value="Nqo1C-terminal domain-like"/>
    <property type="match status" value="1"/>
</dbReference>
<dbReference type="SMART" id="SM00928">
    <property type="entry name" value="NADH_4Fe-4S"/>
    <property type="match status" value="1"/>
</dbReference>
<keyword evidence="4" id="KW-0408">Iron</keyword>
<dbReference type="Pfam" id="PF10589">
    <property type="entry name" value="NADH_4Fe-4S"/>
    <property type="match status" value="1"/>
</dbReference>
<evidence type="ECO:0000313" key="9">
    <source>
        <dbReference type="Proteomes" id="UP001238163"/>
    </source>
</evidence>
<dbReference type="Gene3D" id="3.10.20.600">
    <property type="match status" value="1"/>
</dbReference>
<dbReference type="Gene3D" id="6.10.250.1450">
    <property type="match status" value="1"/>
</dbReference>
<dbReference type="InterPro" id="IPR017900">
    <property type="entry name" value="4Fe4S_Fe_S_CS"/>
</dbReference>
<dbReference type="Pfam" id="PF01512">
    <property type="entry name" value="Complex1_51K"/>
    <property type="match status" value="1"/>
</dbReference>
<dbReference type="PROSITE" id="PS51839">
    <property type="entry name" value="4FE4S_HC3"/>
    <property type="match status" value="1"/>
</dbReference>
<dbReference type="GO" id="GO:0051539">
    <property type="term" value="F:4 iron, 4 sulfur cluster binding"/>
    <property type="evidence" value="ECO:0007669"/>
    <property type="project" value="UniProtKB-KW"/>
</dbReference>
<dbReference type="SMART" id="SM00929">
    <property type="entry name" value="NADH-G_4Fe-4S_3"/>
    <property type="match status" value="1"/>
</dbReference>
<keyword evidence="3" id="KW-0479">Metal-binding</keyword>
<dbReference type="Pfam" id="PF00037">
    <property type="entry name" value="Fer4"/>
    <property type="match status" value="1"/>
</dbReference>
<evidence type="ECO:0000256" key="1">
    <source>
        <dbReference type="ARBA" id="ARBA00007523"/>
    </source>
</evidence>
<dbReference type="InterPro" id="IPR036010">
    <property type="entry name" value="2Fe-2S_ferredoxin-like_sf"/>
</dbReference>
<sequence length="1003" mass="106908">MVHELLPTLNALQREHGYLPLAAMQRYAAASGLSMARISAVATFFSRFRLQPQGRHRINVCVGAACHVKGAERVYAAFRRALGITGTNDTDADRLFTVDKVACLGCCMLAVAVQIDDHIYGWVEPADVEQVIRDFLAEQARKPRAVAAAVTAADAAEIRVCRCSSCRASGAGAVWAALSEDISAHGLQVRLKDVSCTGQSYSAVQLTVAAAGMTFHYNRVQPADVPAILHGHFSPDGALAKWRWQAHGAIDAIYRGDRCPCQESKPDAFAEKQCRVVTEGSAENSPADLAEYRRHGGFEAFIQSLAQSPDEVIDRLVQSGLRGRGGGGFPTGMKWRLAHDAPGDCKVLICNADEGDPGAFMDRMLLESFPYRVIEGMLIAAALLPAKMAIMYIREEYAQAIRILEKAIACCEAEGLLRLLGGDFQLRLFTGAGAFVCGEETALLASIEGFPGIPRARPPFPTHAGLNGLPTLINNVETFACVPWIMRHGPAAFAALGTSHSAGSKTFALAGKIQRGGLIEVPMGISLRELVFAIGGGVADGHDFKAVLIGGPSGGCLPEALLDLPVDYEALTQAGAIMGSGGLVVLDERDCIVDIAAYFLRFVRDESCGKCTFCREGLNQLCDMVEELTRKSDSPHPEAFLDEIQALAEDIQRGSLCGLGRTAPNVVLTALRYFRAEFVAHLAGQCPAGKCVELTQFEIGDDCIGCTKCAQHCAADAIAFAPLEKHVIDQERCVKCGVCRDICPQHAIAVRAATVNAAAVATPAAAAPEAIAAASSSSSLPPSSPASVSHAVIVLDGRELPFVTGGTILSHAQHAGVSLPTLCHHGECQPQARCMVCAVYDLQLSRFVPACETRAVAGHAYESDCERVARFRRRALELLLNRHDFRCGSCAKRQSCVLLDLVKRYGAKKRHRPQLTNERVELASGLVIEPDKCVLCGRCVGLAAQLGLPMGFQQRGVRTHVAAALGVAWDDAVCDTASARALADICPVGALHMAKAAGKDGVE</sequence>
<evidence type="ECO:0000259" key="7">
    <source>
        <dbReference type="PROSITE" id="PS51839"/>
    </source>
</evidence>
<dbReference type="Gene3D" id="1.10.10.1590">
    <property type="entry name" value="NADH-quinone oxidoreductase subunit E"/>
    <property type="match status" value="1"/>
</dbReference>
<evidence type="ECO:0000313" key="8">
    <source>
        <dbReference type="EMBL" id="MDQ0291158.1"/>
    </source>
</evidence>
<dbReference type="InterPro" id="IPR019575">
    <property type="entry name" value="Nuop51_4Fe4S-bd"/>
</dbReference>
<dbReference type="InterPro" id="IPR037207">
    <property type="entry name" value="Nuop51_4Fe4S-bd_sf"/>
</dbReference>
<reference evidence="8" key="1">
    <citation type="submission" date="2023-07" db="EMBL/GenBank/DDBJ databases">
        <title>Genomic Encyclopedia of Type Strains, Phase IV (KMG-IV): sequencing the most valuable type-strain genomes for metagenomic binning, comparative biology and taxonomic classification.</title>
        <authorList>
            <person name="Goeker M."/>
        </authorList>
    </citation>
    <scope>NUCLEOTIDE SEQUENCE</scope>
    <source>
        <strain evidence="8">DSM 24202</strain>
    </source>
</reference>
<feature type="domain" description="4Fe-4S ferredoxin-type" evidence="6">
    <location>
        <begin position="695"/>
        <end position="723"/>
    </location>
</feature>
<dbReference type="GO" id="GO:0046872">
    <property type="term" value="F:metal ion binding"/>
    <property type="evidence" value="ECO:0007669"/>
    <property type="project" value="UniProtKB-KW"/>
</dbReference>
<dbReference type="CDD" id="cd02980">
    <property type="entry name" value="TRX_Fd_family"/>
    <property type="match status" value="1"/>
</dbReference>
<dbReference type="SUPFAM" id="SSF142984">
    <property type="entry name" value="Nqo1 middle domain-like"/>
    <property type="match status" value="1"/>
</dbReference>
<dbReference type="SUPFAM" id="SSF142019">
    <property type="entry name" value="Nqo1 FMN-binding domain-like"/>
    <property type="match status" value="1"/>
</dbReference>
<protein>
    <submittedName>
        <fullName evidence="8">NADH:ubiquinone oxidoreductase subunit F (NADH-binding)/NADH:ubiquinone oxidoreductase subunit E/ferredoxin</fullName>
    </submittedName>
</protein>
<evidence type="ECO:0000256" key="2">
    <source>
        <dbReference type="ARBA" id="ARBA00022485"/>
    </source>
</evidence>
<dbReference type="InterPro" id="IPR042128">
    <property type="entry name" value="NuoE_dom"/>
</dbReference>
<dbReference type="EMBL" id="JAUSVL010000001">
    <property type="protein sequence ID" value="MDQ0291158.1"/>
    <property type="molecule type" value="Genomic_DNA"/>
</dbReference>
<accession>A0AAE3VIZ2</accession>
<dbReference type="RefSeq" id="WP_307263540.1">
    <property type="nucleotide sequence ID" value="NZ_JAUSVL010000001.1"/>
</dbReference>
<dbReference type="Proteomes" id="UP001238163">
    <property type="component" value="Unassembled WGS sequence"/>
</dbReference>
<dbReference type="InterPro" id="IPR017896">
    <property type="entry name" value="4Fe4S_Fe-S-bd"/>
</dbReference>
<dbReference type="Gene3D" id="1.20.1440.230">
    <property type="entry name" value="NADH-ubiquinone oxidoreductase 51kDa subunit, iron-sulphur binding domain"/>
    <property type="match status" value="1"/>
</dbReference>
<dbReference type="InterPro" id="IPR011538">
    <property type="entry name" value="Nuo51_FMN-bd"/>
</dbReference>
<dbReference type="PANTHER" id="PTHR43578">
    <property type="entry name" value="NADH-QUINONE OXIDOREDUCTASE SUBUNIT F"/>
    <property type="match status" value="1"/>
</dbReference>
<dbReference type="SUPFAM" id="SSF54292">
    <property type="entry name" value="2Fe-2S ferredoxin-like"/>
    <property type="match status" value="1"/>
</dbReference>
<dbReference type="Gene3D" id="3.40.50.11540">
    <property type="entry name" value="NADH-ubiquinone oxidoreductase 51kDa subunit"/>
    <property type="match status" value="1"/>
</dbReference>
<dbReference type="Gene3D" id="3.30.70.20">
    <property type="match status" value="2"/>
</dbReference>
<keyword evidence="2" id="KW-0004">4Fe-4S</keyword>
<organism evidence="8 9">
    <name type="scientific">Oligosphaera ethanolica</name>
    <dbReference type="NCBI Taxonomy" id="760260"/>
    <lineage>
        <taxon>Bacteria</taxon>
        <taxon>Pseudomonadati</taxon>
        <taxon>Lentisphaerota</taxon>
        <taxon>Oligosphaeria</taxon>
        <taxon>Oligosphaerales</taxon>
        <taxon>Oligosphaeraceae</taxon>
        <taxon>Oligosphaera</taxon>
    </lineage>
</organism>
<feature type="domain" description="4Fe-4S ferredoxin-type" evidence="6">
    <location>
        <begin position="724"/>
        <end position="753"/>
    </location>
</feature>
<dbReference type="CDD" id="cd03064">
    <property type="entry name" value="TRX_Fd_NuoE"/>
    <property type="match status" value="1"/>
</dbReference>
<dbReference type="Pfam" id="PF01257">
    <property type="entry name" value="2Fe-2S_thioredx"/>
    <property type="match status" value="1"/>
</dbReference>
<dbReference type="InterPro" id="IPR041921">
    <property type="entry name" value="NuoE_N"/>
</dbReference>
<evidence type="ECO:0000256" key="4">
    <source>
        <dbReference type="ARBA" id="ARBA00023004"/>
    </source>
</evidence>
<dbReference type="SUPFAM" id="SSF52833">
    <property type="entry name" value="Thioredoxin-like"/>
    <property type="match status" value="2"/>
</dbReference>
<dbReference type="SUPFAM" id="SSF54862">
    <property type="entry name" value="4Fe-4S ferredoxins"/>
    <property type="match status" value="2"/>
</dbReference>
<proteinExistence type="inferred from homology"/>
<evidence type="ECO:0000256" key="5">
    <source>
        <dbReference type="ARBA" id="ARBA00023014"/>
    </source>
</evidence>